<dbReference type="RefSeq" id="WP_114464630.1">
    <property type="nucleotide sequence ID" value="NZ_QPIW01000051.1"/>
</dbReference>
<dbReference type="EMBL" id="QPIW01000051">
    <property type="protein sequence ID" value="RDB02273.1"/>
    <property type="molecule type" value="Genomic_DNA"/>
</dbReference>
<keyword evidence="2" id="KW-1185">Reference proteome</keyword>
<evidence type="ECO:0000313" key="1">
    <source>
        <dbReference type="EMBL" id="RDB02273.1"/>
    </source>
</evidence>
<comment type="caution">
    <text evidence="1">The sequence shown here is derived from an EMBL/GenBank/DDBJ whole genome shotgun (WGS) entry which is preliminary data.</text>
</comment>
<name>A0A369I434_9BACT</name>
<reference evidence="1 2" key="1">
    <citation type="submission" date="2018-07" db="EMBL/GenBank/DDBJ databases">
        <title>Genome analysis of Runella aurantiaca.</title>
        <authorList>
            <person name="Yang X."/>
        </authorList>
    </citation>
    <scope>NUCLEOTIDE SEQUENCE [LARGE SCALE GENOMIC DNA]</scope>
    <source>
        <strain evidence="1 2">YX9</strain>
    </source>
</reference>
<proteinExistence type="predicted"/>
<dbReference type="OrthoDB" id="673254at2"/>
<gene>
    <name evidence="1" type="ORF">DVG78_29685</name>
</gene>
<accession>A0A369I434</accession>
<evidence type="ECO:0000313" key="2">
    <source>
        <dbReference type="Proteomes" id="UP000253141"/>
    </source>
</evidence>
<sequence>MKNLLTSSLIACTLCIILLLDSCKKKTPEPTLSTKIQQIVPATLLNDLKVKGMPINEGLNPPNIEGIFVSNPHTLEVPYAGDPNSKGHVFNSLVLRFSNQNSKELSVNIDTKSSSTVASGIGGFISGTGNKFSIFAELSVQNGTATGKQVRIFSGEITSQGIKGFYSTLVFTEKNDPNNVFIEIGAARIIKDGDGLASKTNAFRMGVEVNDLIDESSVVTSLK</sequence>
<dbReference type="AlphaFoldDB" id="A0A369I434"/>
<protein>
    <submittedName>
        <fullName evidence="1">Uncharacterized protein</fullName>
    </submittedName>
</protein>
<dbReference type="Proteomes" id="UP000253141">
    <property type="component" value="Unassembled WGS sequence"/>
</dbReference>
<organism evidence="1 2">
    <name type="scientific">Runella aurantiaca</name>
    <dbReference type="NCBI Taxonomy" id="2282308"/>
    <lineage>
        <taxon>Bacteria</taxon>
        <taxon>Pseudomonadati</taxon>
        <taxon>Bacteroidota</taxon>
        <taxon>Cytophagia</taxon>
        <taxon>Cytophagales</taxon>
        <taxon>Spirosomataceae</taxon>
        <taxon>Runella</taxon>
    </lineage>
</organism>